<evidence type="ECO:0000313" key="6">
    <source>
        <dbReference type="EMBL" id="MFD2788512.1"/>
    </source>
</evidence>
<keyword evidence="7" id="KW-1185">Reference proteome</keyword>
<dbReference type="PANTHER" id="PTHR33546">
    <property type="entry name" value="LARGE, MULTIFUNCTIONAL SECRETED PROTEIN-RELATED"/>
    <property type="match status" value="1"/>
</dbReference>
<keyword evidence="1 4" id="KW-0349">Heme</keyword>
<evidence type="ECO:0000313" key="7">
    <source>
        <dbReference type="Proteomes" id="UP001597532"/>
    </source>
</evidence>
<dbReference type="InterPro" id="IPR055557">
    <property type="entry name" value="DUF7133"/>
</dbReference>
<dbReference type="EMBL" id="JBHUOK010000004">
    <property type="protein sequence ID" value="MFD2788512.1"/>
    <property type="molecule type" value="Genomic_DNA"/>
</dbReference>
<gene>
    <name evidence="6" type="ORF">ACFS1K_01915</name>
</gene>
<dbReference type="SUPFAM" id="SSF46626">
    <property type="entry name" value="Cytochrome c"/>
    <property type="match status" value="1"/>
</dbReference>
<proteinExistence type="predicted"/>
<dbReference type="Pfam" id="PF23500">
    <property type="entry name" value="DUF7133"/>
    <property type="match status" value="1"/>
</dbReference>
<dbReference type="Gene3D" id="1.10.760.10">
    <property type="entry name" value="Cytochrome c-like domain"/>
    <property type="match status" value="1"/>
</dbReference>
<keyword evidence="2 4" id="KW-0479">Metal-binding</keyword>
<dbReference type="RefSeq" id="WP_251807102.1">
    <property type="nucleotide sequence ID" value="NZ_CP166679.1"/>
</dbReference>
<name>A0ABW5VBU8_9FLAO</name>
<evidence type="ECO:0000256" key="2">
    <source>
        <dbReference type="ARBA" id="ARBA00022723"/>
    </source>
</evidence>
<accession>A0ABW5VBU8</accession>
<dbReference type="Pfam" id="PF00034">
    <property type="entry name" value="Cytochrom_C"/>
    <property type="match status" value="1"/>
</dbReference>
<organism evidence="6 7">
    <name type="scientific">Arenibacter antarcticus</name>
    <dbReference type="NCBI Taxonomy" id="2040469"/>
    <lineage>
        <taxon>Bacteria</taxon>
        <taxon>Pseudomonadati</taxon>
        <taxon>Bacteroidota</taxon>
        <taxon>Flavobacteriia</taxon>
        <taxon>Flavobacteriales</taxon>
        <taxon>Flavobacteriaceae</taxon>
        <taxon>Arenibacter</taxon>
    </lineage>
</organism>
<evidence type="ECO:0000256" key="4">
    <source>
        <dbReference type="PROSITE-ProRule" id="PRU00433"/>
    </source>
</evidence>
<dbReference type="InterPro" id="IPR013428">
    <property type="entry name" value="Membrane-bound_put_N"/>
</dbReference>
<protein>
    <submittedName>
        <fullName evidence="6">PVC-type heme-binding CxxCH protein</fullName>
    </submittedName>
</protein>
<dbReference type="Gene3D" id="2.120.10.30">
    <property type="entry name" value="TolB, C-terminal domain"/>
    <property type="match status" value="1"/>
</dbReference>
<dbReference type="NCBIfam" id="TIGR02604">
    <property type="entry name" value="Piru_Ver_Nterm"/>
    <property type="match status" value="1"/>
</dbReference>
<dbReference type="InterPro" id="IPR036909">
    <property type="entry name" value="Cyt_c-like_dom_sf"/>
</dbReference>
<evidence type="ECO:0000256" key="1">
    <source>
        <dbReference type="ARBA" id="ARBA00022617"/>
    </source>
</evidence>
<dbReference type="InterPro" id="IPR009056">
    <property type="entry name" value="Cyt_c-like_dom"/>
</dbReference>
<sequence length="751" mass="84406">MSLLFMGLTRYFFLLLLIVSCSPSFDEPVVLLEDYTIEDGFALEVVASEPLLVAPVAMDFDDKGRIWVAEMPGFMRNLEGTGEALRTGSIKILEDLDRDGVMDHAKPFLDSLVMPRALALVYGGLLYVESPNLWYVEIENDKPKNKVLVDSLYATVGNPEHQPNGLMMNVDNWIYNAKSNFRYQRKNGVWKKEPTTLRGQWGISHDNFGRLYYNNNSTQLMGDHVLPNRLVRNKFMVPKYGVDQVLTKDQRVYPLHAASVNRGYEKGVLDQDSLLTRVTAACGPLVYRGGMFPDDYDQNVFVCIPEINAIKRNIISFKDGLVEANQAWQGKEFLASTDEGFRPVNLSNGPDGNMYVVDMHRGVIQHYAFLSPYLKKISAQKQLDTIVDYGRILRIKNSNVPEREAIDLSVLSGKELVTALLDSNGWIRDRAQQLLIHKGKLEVVPEIQKLAIDSNNPLGQIHALYVLHGLDALTFNFLYKVVQDSSAEVVAHGLVLMENFVEKENLSKAHDIFKKLLGRNEGMIDLYLSSTIGVWADLDQELFFPVVYQLVQNYHDNEIVQEAIVSGAESILEPLDIYLKKRRDNENSGELTLLATSIDRKNNDKPNFIFSQKIAKADSRTNGATLFRQICASCHSPSGEGITGLAPSLVGSEYISTHLEQLGLIMLHGLKGPLLIHGELYDLDHQMPGLMNNRDISDQDIADIISYITNAFSNRSRSLKAAKIKSLRDQKSKSGMEYTEAELKELIQPAP</sequence>
<comment type="caution">
    <text evidence="6">The sequence shown here is derived from an EMBL/GenBank/DDBJ whole genome shotgun (WGS) entry which is preliminary data.</text>
</comment>
<evidence type="ECO:0000259" key="5">
    <source>
        <dbReference type="PROSITE" id="PS51007"/>
    </source>
</evidence>
<keyword evidence="3 4" id="KW-0408">Iron</keyword>
<feature type="domain" description="Cytochrome c" evidence="5">
    <location>
        <begin position="618"/>
        <end position="712"/>
    </location>
</feature>
<evidence type="ECO:0000256" key="3">
    <source>
        <dbReference type="ARBA" id="ARBA00023004"/>
    </source>
</evidence>
<reference evidence="7" key="1">
    <citation type="journal article" date="2019" name="Int. J. Syst. Evol. Microbiol.">
        <title>The Global Catalogue of Microorganisms (GCM) 10K type strain sequencing project: providing services to taxonomists for standard genome sequencing and annotation.</title>
        <authorList>
            <consortium name="The Broad Institute Genomics Platform"/>
            <consortium name="The Broad Institute Genome Sequencing Center for Infectious Disease"/>
            <person name="Wu L."/>
            <person name="Ma J."/>
        </authorList>
    </citation>
    <scope>NUCLEOTIDE SEQUENCE [LARGE SCALE GENOMIC DNA]</scope>
    <source>
        <strain evidence="7">KCTC 52924</strain>
    </source>
</reference>
<dbReference type="PROSITE" id="PS51007">
    <property type="entry name" value="CYTC"/>
    <property type="match status" value="1"/>
</dbReference>
<dbReference type="Proteomes" id="UP001597532">
    <property type="component" value="Unassembled WGS sequence"/>
</dbReference>
<dbReference type="InterPro" id="IPR011042">
    <property type="entry name" value="6-blade_b-propeller_TolB-like"/>
</dbReference>
<dbReference type="PANTHER" id="PTHR33546:SF1">
    <property type="entry name" value="LARGE, MULTIFUNCTIONAL SECRETED PROTEIN"/>
    <property type="match status" value="1"/>
</dbReference>
<dbReference type="SUPFAM" id="SSF63829">
    <property type="entry name" value="Calcium-dependent phosphotriesterase"/>
    <property type="match status" value="1"/>
</dbReference>